<evidence type="ECO:0000313" key="4">
    <source>
        <dbReference type="EMBL" id="VEF77687.1"/>
    </source>
</evidence>
<dbReference type="PRINTS" id="PR00455">
    <property type="entry name" value="HTHTETR"/>
</dbReference>
<dbReference type="GO" id="GO:0000976">
    <property type="term" value="F:transcription cis-regulatory region binding"/>
    <property type="evidence" value="ECO:0007669"/>
    <property type="project" value="TreeGrafter"/>
</dbReference>
<dbReference type="SUPFAM" id="SSF46689">
    <property type="entry name" value="Homeodomain-like"/>
    <property type="match status" value="1"/>
</dbReference>
<protein>
    <submittedName>
        <fullName evidence="4">Transcriptional regulator, TetR family</fullName>
    </submittedName>
</protein>
<evidence type="ECO:0000259" key="3">
    <source>
        <dbReference type="PROSITE" id="PS50977"/>
    </source>
</evidence>
<gene>
    <name evidence="4" type="ORF">NCTC7357_06095</name>
</gene>
<name>A0AAX3G3P1_9PSED</name>
<evidence type="ECO:0000256" key="2">
    <source>
        <dbReference type="PROSITE-ProRule" id="PRU00335"/>
    </source>
</evidence>
<dbReference type="InterPro" id="IPR009057">
    <property type="entry name" value="Homeodomain-like_sf"/>
</dbReference>
<dbReference type="PANTHER" id="PTHR30055">
    <property type="entry name" value="HTH-TYPE TRANSCRIPTIONAL REGULATOR RUTR"/>
    <property type="match status" value="1"/>
</dbReference>
<feature type="DNA-binding region" description="H-T-H motif" evidence="2">
    <location>
        <begin position="66"/>
        <end position="85"/>
    </location>
</feature>
<dbReference type="PROSITE" id="PS50977">
    <property type="entry name" value="HTH_TETR_2"/>
    <property type="match status" value="1"/>
</dbReference>
<dbReference type="Proteomes" id="UP000277437">
    <property type="component" value="Chromosome"/>
</dbReference>
<dbReference type="AlphaFoldDB" id="A0AAX3G3P1"/>
<accession>A0AAX3G3P1</accession>
<dbReference type="InterPro" id="IPR001647">
    <property type="entry name" value="HTH_TetR"/>
</dbReference>
<sequence>MIEGGNQALYTFGKLRTVSYFWYISMSSTPSEASPPRRRLSREERLQQLLEVAWQLIGAEGTEALTLGRLAEQAGVTKPVVYDHFVTRAGLLAALYQDFDARQTLLMDAALDRSEATLASRATVIAGAYVDCVLTQGREIPGVIAALASTPELARIKEEYELIFLEKCRAALAPFAAPGTIATAGLRAMLGAAEALSHAAATGEISREQARDELFDTIIAMVERSARRGAGPV</sequence>
<proteinExistence type="predicted"/>
<dbReference type="InterPro" id="IPR050109">
    <property type="entry name" value="HTH-type_TetR-like_transc_reg"/>
</dbReference>
<evidence type="ECO:0000313" key="5">
    <source>
        <dbReference type="Proteomes" id="UP000277437"/>
    </source>
</evidence>
<dbReference type="PANTHER" id="PTHR30055:SF223">
    <property type="entry name" value="HTH-TYPE TRANSCRIPTIONAL REGULATOR UIDR"/>
    <property type="match status" value="1"/>
</dbReference>
<organism evidence="4 5">
    <name type="scientific">Pseudomonas chlororaphis</name>
    <dbReference type="NCBI Taxonomy" id="587753"/>
    <lineage>
        <taxon>Bacteria</taxon>
        <taxon>Pseudomonadati</taxon>
        <taxon>Pseudomonadota</taxon>
        <taxon>Gammaproteobacteria</taxon>
        <taxon>Pseudomonadales</taxon>
        <taxon>Pseudomonadaceae</taxon>
        <taxon>Pseudomonas</taxon>
    </lineage>
</organism>
<reference evidence="4 5" key="1">
    <citation type="submission" date="2018-12" db="EMBL/GenBank/DDBJ databases">
        <authorList>
            <consortium name="Pathogen Informatics"/>
        </authorList>
    </citation>
    <scope>NUCLEOTIDE SEQUENCE [LARGE SCALE GENOMIC DNA]</scope>
    <source>
        <strain evidence="4 5">NCTC7357</strain>
    </source>
</reference>
<evidence type="ECO:0000256" key="1">
    <source>
        <dbReference type="ARBA" id="ARBA00023125"/>
    </source>
</evidence>
<dbReference type="GO" id="GO:0003700">
    <property type="term" value="F:DNA-binding transcription factor activity"/>
    <property type="evidence" value="ECO:0007669"/>
    <property type="project" value="TreeGrafter"/>
</dbReference>
<keyword evidence="1 2" id="KW-0238">DNA-binding</keyword>
<feature type="domain" description="HTH tetR-type" evidence="3">
    <location>
        <begin position="43"/>
        <end position="103"/>
    </location>
</feature>
<dbReference type="Gene3D" id="1.10.357.10">
    <property type="entry name" value="Tetracycline Repressor, domain 2"/>
    <property type="match status" value="1"/>
</dbReference>
<dbReference type="Pfam" id="PF00440">
    <property type="entry name" value="TetR_N"/>
    <property type="match status" value="1"/>
</dbReference>
<dbReference type="EMBL" id="LR134334">
    <property type="protein sequence ID" value="VEF77687.1"/>
    <property type="molecule type" value="Genomic_DNA"/>
</dbReference>